<evidence type="ECO:0000256" key="1">
    <source>
        <dbReference type="SAM" id="MobiDB-lite"/>
    </source>
</evidence>
<protein>
    <submittedName>
        <fullName evidence="2">Uncharacterized protein</fullName>
    </submittedName>
</protein>
<feature type="region of interest" description="Disordered" evidence="1">
    <location>
        <begin position="1"/>
        <end position="36"/>
    </location>
</feature>
<gene>
    <name evidence="2" type="ORF">LCGC14_0510800</name>
</gene>
<proteinExistence type="predicted"/>
<name>A0A0F9V9M0_9ZZZZ</name>
<accession>A0A0F9V9M0</accession>
<organism evidence="2">
    <name type="scientific">marine sediment metagenome</name>
    <dbReference type="NCBI Taxonomy" id="412755"/>
    <lineage>
        <taxon>unclassified sequences</taxon>
        <taxon>metagenomes</taxon>
        <taxon>ecological metagenomes</taxon>
    </lineage>
</organism>
<evidence type="ECO:0000313" key="2">
    <source>
        <dbReference type="EMBL" id="KKN62533.1"/>
    </source>
</evidence>
<dbReference type="AlphaFoldDB" id="A0A0F9V9M0"/>
<sequence length="130" mass="14533">MPEKSLPEPRKSERQLRRERADSTAAWRERTRHRPEPRVVDRALLEAIVVVLVDKEFVPTATAMAIVEQATEAAVLGLVRQGYSDGTARIRIGKRLTEHHRVGKTSVVKAALREVGLGSRRAIRTVPTPP</sequence>
<feature type="compositionally biased region" description="Basic and acidic residues" evidence="1">
    <location>
        <begin position="1"/>
        <end position="22"/>
    </location>
</feature>
<dbReference type="EMBL" id="LAZR01000620">
    <property type="protein sequence ID" value="KKN62533.1"/>
    <property type="molecule type" value="Genomic_DNA"/>
</dbReference>
<comment type="caution">
    <text evidence="2">The sequence shown here is derived from an EMBL/GenBank/DDBJ whole genome shotgun (WGS) entry which is preliminary data.</text>
</comment>
<reference evidence="2" key="1">
    <citation type="journal article" date="2015" name="Nature">
        <title>Complex archaea that bridge the gap between prokaryotes and eukaryotes.</title>
        <authorList>
            <person name="Spang A."/>
            <person name="Saw J.H."/>
            <person name="Jorgensen S.L."/>
            <person name="Zaremba-Niedzwiedzka K."/>
            <person name="Martijn J."/>
            <person name="Lind A.E."/>
            <person name="van Eijk R."/>
            <person name="Schleper C."/>
            <person name="Guy L."/>
            <person name="Ettema T.J."/>
        </authorList>
    </citation>
    <scope>NUCLEOTIDE SEQUENCE</scope>
</reference>